<dbReference type="OrthoDB" id="9929479at2"/>
<comment type="caution">
    <text evidence="1">The sequence shown here is derived from an EMBL/GenBank/DDBJ whole genome shotgun (WGS) entry which is preliminary data.</text>
</comment>
<protein>
    <submittedName>
        <fullName evidence="1">Uncharacterized protein</fullName>
    </submittedName>
</protein>
<organism evidence="1 2">
    <name type="scientific">Acinetobacter terrae</name>
    <dbReference type="NCBI Taxonomy" id="2731247"/>
    <lineage>
        <taxon>Bacteria</taxon>
        <taxon>Pseudomonadati</taxon>
        <taxon>Pseudomonadota</taxon>
        <taxon>Gammaproteobacteria</taxon>
        <taxon>Moraxellales</taxon>
        <taxon>Moraxellaceae</taxon>
        <taxon>Acinetobacter</taxon>
        <taxon>Acinetobacter Taxon 24</taxon>
    </lineage>
</organism>
<sequence length="105" mass="11922">MNAQVFKTEALNRLAKKLPSAVPVMGKVEIDKVMKVIKVESGEVYIISMDTQAKFENPFHVWFMHKSGFILRTANGALGYKTFFCAEIHLHRTIKLKGQRPIKAC</sequence>
<dbReference type="EMBL" id="SJOA01000026">
    <property type="protein sequence ID" value="TCB55585.1"/>
    <property type="molecule type" value="Genomic_DNA"/>
</dbReference>
<evidence type="ECO:0000313" key="2">
    <source>
        <dbReference type="Proteomes" id="UP000291380"/>
    </source>
</evidence>
<gene>
    <name evidence="1" type="ORF">E0H85_15000</name>
</gene>
<dbReference type="RefSeq" id="WP_131272030.1">
    <property type="nucleotide sequence ID" value="NZ_SJOA01000026.1"/>
</dbReference>
<reference evidence="1 2" key="1">
    <citation type="submission" date="2019-02" db="EMBL/GenBank/DDBJ databases">
        <title>High diversity of culturable Acinetobacter species in natural soil and water ecosystems.</title>
        <authorList>
            <person name="Radolfova-Krizova L."/>
            <person name="Nemec A."/>
        </authorList>
    </citation>
    <scope>NUCLEOTIDE SEQUENCE [LARGE SCALE GENOMIC DNA]</scope>
    <source>
        <strain evidence="1 2">ANC 4281</strain>
    </source>
</reference>
<evidence type="ECO:0000313" key="1">
    <source>
        <dbReference type="EMBL" id="TCB55585.1"/>
    </source>
</evidence>
<name>A0A4R0EGD9_9GAMM</name>
<dbReference type="AlphaFoldDB" id="A0A4R0EGD9"/>
<accession>A0A4R0EGD9</accession>
<dbReference type="Proteomes" id="UP000291380">
    <property type="component" value="Unassembled WGS sequence"/>
</dbReference>
<proteinExistence type="predicted"/>